<comment type="caution">
    <text evidence="3">The sequence shown here is derived from an EMBL/GenBank/DDBJ whole genome shotgun (WGS) entry which is preliminary data.</text>
</comment>
<dbReference type="Pfam" id="PF03330">
    <property type="entry name" value="DPBB_1"/>
    <property type="match status" value="1"/>
</dbReference>
<dbReference type="PANTHER" id="PTHR34183:SF1">
    <property type="entry name" value="ENDOLYTIC PEPTIDOGLYCAN TRANSGLYCOSYLASE RLPA"/>
    <property type="match status" value="1"/>
</dbReference>
<proteinExistence type="inferred from homology"/>
<dbReference type="InterPro" id="IPR009009">
    <property type="entry name" value="RlpA-like_DPBB"/>
</dbReference>
<sequence length="143" mass="14949">MSFLRHLSVPAQFANALAAATLSGICSALLVPTVLTTALATTVLAQAAIAAPMLVSWYGPGFEGGYTANGEVFSRYDYTAAHPSWPFNTLVQLTNPDTGAVVTVRINDRSGGSLDISEQAARDLGTYSAGIASVNVEILQWGE</sequence>
<dbReference type="InterPro" id="IPR036908">
    <property type="entry name" value="RlpA-like_sf"/>
</dbReference>
<gene>
    <name evidence="3" type="primary">rlpA</name>
    <name evidence="3" type="ORF">HLUCCA11_07985</name>
</gene>
<evidence type="ECO:0000313" key="4">
    <source>
        <dbReference type="Proteomes" id="UP000050465"/>
    </source>
</evidence>
<organism evidence="3 4">
    <name type="scientific">Phormidesmis priestleyi Ana</name>
    <dbReference type="NCBI Taxonomy" id="1666911"/>
    <lineage>
        <taxon>Bacteria</taxon>
        <taxon>Bacillati</taxon>
        <taxon>Cyanobacteriota</taxon>
        <taxon>Cyanophyceae</taxon>
        <taxon>Leptolyngbyales</taxon>
        <taxon>Leptolyngbyaceae</taxon>
        <taxon>Phormidesmis</taxon>
    </lineage>
</organism>
<dbReference type="AlphaFoldDB" id="A0A0P7ZRS5"/>
<reference evidence="3 4" key="1">
    <citation type="submission" date="2015-09" db="EMBL/GenBank/DDBJ databases">
        <title>Identification and resolution of microdiversity through metagenomic sequencing of parallel consortia.</title>
        <authorList>
            <person name="Nelson W.C."/>
            <person name="Romine M.F."/>
            <person name="Lindemann S.R."/>
        </authorList>
    </citation>
    <scope>NUCLEOTIDE SEQUENCE [LARGE SCALE GENOMIC DNA]</scope>
    <source>
        <strain evidence="3">Ana</strain>
    </source>
</reference>
<dbReference type="Proteomes" id="UP000050465">
    <property type="component" value="Unassembled WGS sequence"/>
</dbReference>
<dbReference type="STRING" id="1666911.HLUCCA11_07985"/>
<evidence type="ECO:0000259" key="2">
    <source>
        <dbReference type="Pfam" id="PF03330"/>
    </source>
</evidence>
<dbReference type="SUPFAM" id="SSF50685">
    <property type="entry name" value="Barwin-like endoglucanases"/>
    <property type="match status" value="1"/>
</dbReference>
<accession>A0A0P7ZRS5</accession>
<dbReference type="Gene3D" id="2.40.40.10">
    <property type="entry name" value="RlpA-like domain"/>
    <property type="match status" value="1"/>
</dbReference>
<keyword evidence="3" id="KW-0449">Lipoprotein</keyword>
<dbReference type="NCBIfam" id="TIGR00413">
    <property type="entry name" value="rlpA"/>
    <property type="match status" value="1"/>
</dbReference>
<evidence type="ECO:0000313" key="3">
    <source>
        <dbReference type="EMBL" id="KPQ36143.1"/>
    </source>
</evidence>
<name>A0A0P7ZRS5_9CYAN</name>
<dbReference type="PANTHER" id="PTHR34183">
    <property type="entry name" value="ENDOLYTIC PEPTIDOGLYCAN TRANSGLYCOSYLASE RLPA"/>
    <property type="match status" value="1"/>
</dbReference>
<dbReference type="CDD" id="cd22268">
    <property type="entry name" value="DPBB_RlpA-like"/>
    <property type="match status" value="1"/>
</dbReference>
<evidence type="ECO:0000256" key="1">
    <source>
        <dbReference type="RuleBase" id="RU003495"/>
    </source>
</evidence>
<dbReference type="EMBL" id="LJZR01000008">
    <property type="protein sequence ID" value="KPQ36143.1"/>
    <property type="molecule type" value="Genomic_DNA"/>
</dbReference>
<dbReference type="InterPro" id="IPR012997">
    <property type="entry name" value="RplA"/>
</dbReference>
<feature type="domain" description="RlpA-like protein double-psi beta-barrel" evidence="2">
    <location>
        <begin position="56"/>
        <end position="135"/>
    </location>
</feature>
<comment type="similarity">
    <text evidence="1">Belongs to the RlpA family.</text>
</comment>
<protein>
    <submittedName>
        <fullName evidence="3">Rare lipoprotein A</fullName>
    </submittedName>
</protein>